<evidence type="ECO:0000256" key="3">
    <source>
        <dbReference type="ARBA" id="ARBA00022840"/>
    </source>
</evidence>
<keyword evidence="4" id="KW-0143">Chaperone</keyword>
<keyword evidence="8" id="KW-1185">Reference proteome</keyword>
<dbReference type="Pfam" id="PF00183">
    <property type="entry name" value="HSP90"/>
    <property type="match status" value="1"/>
</dbReference>
<proteinExistence type="inferred from homology"/>
<dbReference type="VEuPathDB" id="MicrosporidiaDB:EHP00_809"/>
<dbReference type="SUPFAM" id="SSF54211">
    <property type="entry name" value="Ribosomal protein S5 domain 2-like"/>
    <property type="match status" value="1"/>
</dbReference>
<dbReference type="Gene3D" id="1.20.120.790">
    <property type="entry name" value="Heat shock protein 90, C-terminal domain"/>
    <property type="match status" value="1"/>
</dbReference>
<keyword evidence="2 5" id="KW-0547">Nucleotide-binding</keyword>
<dbReference type="Gene3D" id="3.30.230.80">
    <property type="match status" value="1"/>
</dbReference>
<evidence type="ECO:0000313" key="7">
    <source>
        <dbReference type="EMBL" id="OQS55291.1"/>
    </source>
</evidence>
<dbReference type="InterPro" id="IPR020575">
    <property type="entry name" value="Hsp90_N"/>
</dbReference>
<keyword evidence="3 5" id="KW-0067">ATP-binding</keyword>
<feature type="binding site" evidence="5">
    <location>
        <begin position="130"/>
        <end position="135"/>
    </location>
    <ligand>
        <name>ATP</name>
        <dbReference type="ChEBI" id="CHEBI:30616"/>
    </ligand>
</feature>
<dbReference type="Gene3D" id="3.40.50.11260">
    <property type="match status" value="1"/>
</dbReference>
<dbReference type="PIRSF" id="PIRSF002583">
    <property type="entry name" value="Hsp90"/>
    <property type="match status" value="1"/>
</dbReference>
<feature type="binding site" evidence="5">
    <location>
        <position position="39"/>
    </location>
    <ligand>
        <name>ATP</name>
        <dbReference type="ChEBI" id="CHEBI:30616"/>
    </ligand>
</feature>
<feature type="region of interest" description="Disordered" evidence="6">
    <location>
        <begin position="232"/>
        <end position="256"/>
    </location>
</feature>
<dbReference type="InterPro" id="IPR036890">
    <property type="entry name" value="HATPase_C_sf"/>
</dbReference>
<dbReference type="Pfam" id="PF13589">
    <property type="entry name" value="HATPase_c_3"/>
    <property type="match status" value="1"/>
</dbReference>
<dbReference type="SUPFAM" id="SSF55874">
    <property type="entry name" value="ATPase domain of HSP90 chaperone/DNA topoisomerase II/histidine kinase"/>
    <property type="match status" value="1"/>
</dbReference>
<feature type="binding site" evidence="5">
    <location>
        <position position="43"/>
    </location>
    <ligand>
        <name>ATP</name>
        <dbReference type="ChEBI" id="CHEBI:30616"/>
    </ligand>
</feature>
<dbReference type="InterPro" id="IPR020568">
    <property type="entry name" value="Ribosomal_Su5_D2-typ_SF"/>
</dbReference>
<dbReference type="SUPFAM" id="SSF110942">
    <property type="entry name" value="HSP90 C-terminal domain"/>
    <property type="match status" value="1"/>
</dbReference>
<dbReference type="Proteomes" id="UP000192758">
    <property type="component" value="Unassembled WGS sequence"/>
</dbReference>
<feature type="binding site" evidence="5">
    <location>
        <position position="93"/>
    </location>
    <ligand>
        <name>ATP</name>
        <dbReference type="ChEBI" id="CHEBI:30616"/>
    </ligand>
</feature>
<evidence type="ECO:0000256" key="6">
    <source>
        <dbReference type="SAM" id="MobiDB-lite"/>
    </source>
</evidence>
<dbReference type="OrthoDB" id="28737at2759"/>
<comment type="caution">
    <text evidence="7">The sequence shown here is derived from an EMBL/GenBank/DDBJ whole genome shotgun (WGS) entry which is preliminary data.</text>
</comment>
<dbReference type="CDD" id="cd16927">
    <property type="entry name" value="HATPase_Hsp90-like"/>
    <property type="match status" value="1"/>
</dbReference>
<reference evidence="7 8" key="1">
    <citation type="journal article" date="2017" name="Environ. Microbiol.">
        <title>Decay of the glycolytic pathway and adaptation to intranuclear parasitism within Enterocytozoonidae microsporidia.</title>
        <authorList>
            <person name="Wiredu Boakye D."/>
            <person name="Jaroenlak P."/>
            <person name="Prachumwat A."/>
            <person name="Williams T.A."/>
            <person name="Bateman K.S."/>
            <person name="Itsathitphaisarn O."/>
            <person name="Sritunyalucksana K."/>
            <person name="Paszkiewicz K.H."/>
            <person name="Moore K.A."/>
            <person name="Stentiford G.D."/>
            <person name="Williams B.A."/>
        </authorList>
    </citation>
    <scope>NUCLEOTIDE SEQUENCE [LARGE SCALE GENOMIC DNA]</scope>
    <source>
        <strain evidence="7 8">TH1</strain>
    </source>
</reference>
<comment type="similarity">
    <text evidence="1">Belongs to the heat shock protein 90 family.</text>
</comment>
<dbReference type="GO" id="GO:0016887">
    <property type="term" value="F:ATP hydrolysis activity"/>
    <property type="evidence" value="ECO:0007669"/>
    <property type="project" value="InterPro"/>
</dbReference>
<feature type="binding site" evidence="5">
    <location>
        <position position="381"/>
    </location>
    <ligand>
        <name>ATP</name>
        <dbReference type="ChEBI" id="CHEBI:30616"/>
    </ligand>
</feature>
<sequence>MQKTTNKNEETFEFGVEVPQLMSMFINSVYSSKDMFLREAVSNASDAITKFVGIKSELDGEGYSTHMYSDLKIEIIPDKENKTLIIRDNGIGMTKDDLKNFLGNIAASGTAKFREALATNKESVESLIGQFGLGFYSLFLVAEQVDLISKNPRDKAYFWSSKGQTGYSIKEYEEDLSFSHGTSIFLRLKEGEEAYLSSEKLIELVKKHSMYIKYPIFVESEVKVKKEAKKENKDEVEEVKEENENKDNKEEKKDVEEVEETVKEMKVVNNSEVNVWKKKVSEVSKEDLQKFYTHISGDTNEFLAVESFQFQGLVEVKLLLFIPSKQRMNFFIKQEEKAKNIKIYNNNVFITDSLPRDVVPEWMDFMYGAVTSSDFSLNISREFLQGKTALKILKSKLPKSIASMIKECMKDEKKAETITAEFAKNIKMAVQTTTDNTQEEFAKFLRYYTNQEKKLIGLDEYMNLIGEEEKQILYLTALNQKDIENSIFLDAYKDKHVLLMTDASDEIMMQGFKQYKGMDLQNISVENSGAEEPMPEFDEFKKKIAEVLKEKVEKVVVSKRYKSLPATLLTQKFGYSSTMESIIKFNSNVENNMMYQMMLGMKKVLEVNPENEFIQKIKAEFDAGNEEKTVELINFMYQATVVGCGYPSDNTTGFIRKLFELI</sequence>
<dbReference type="NCBIfam" id="NF003555">
    <property type="entry name" value="PRK05218.1"/>
    <property type="match status" value="1"/>
</dbReference>
<dbReference type="PRINTS" id="PR00775">
    <property type="entry name" value="HEATSHOCK90"/>
</dbReference>
<evidence type="ECO:0000313" key="8">
    <source>
        <dbReference type="Proteomes" id="UP000192758"/>
    </source>
</evidence>
<dbReference type="STRING" id="646526.A0A1W0E7T2"/>
<dbReference type="InterPro" id="IPR001404">
    <property type="entry name" value="Hsp90_fam"/>
</dbReference>
<feature type="binding site" evidence="5">
    <location>
        <position position="88"/>
    </location>
    <ligand>
        <name>ATP</name>
        <dbReference type="ChEBI" id="CHEBI:30616"/>
    </ligand>
</feature>
<accession>A0A1W0E7T2</accession>
<feature type="binding site" evidence="5">
    <location>
        <position position="182"/>
    </location>
    <ligand>
        <name>ATP</name>
        <dbReference type="ChEBI" id="CHEBI:30616"/>
    </ligand>
</feature>
<dbReference type="Gene3D" id="3.30.565.10">
    <property type="entry name" value="Histidine kinase-like ATPase, C-terminal domain"/>
    <property type="match status" value="1"/>
</dbReference>
<evidence type="ECO:0000256" key="2">
    <source>
        <dbReference type="ARBA" id="ARBA00022741"/>
    </source>
</evidence>
<organism evidence="7 8">
    <name type="scientific">Ecytonucleospora hepatopenaei</name>
    <dbReference type="NCBI Taxonomy" id="646526"/>
    <lineage>
        <taxon>Eukaryota</taxon>
        <taxon>Fungi</taxon>
        <taxon>Fungi incertae sedis</taxon>
        <taxon>Microsporidia</taxon>
        <taxon>Enterocytozoonidae</taxon>
        <taxon>Ecytonucleospora</taxon>
    </lineage>
</organism>
<protein>
    <submittedName>
        <fullName evidence="7">HSP90</fullName>
    </submittedName>
</protein>
<evidence type="ECO:0000256" key="5">
    <source>
        <dbReference type="PIRSR" id="PIRSR002583-1"/>
    </source>
</evidence>
<name>A0A1W0E7T2_9MICR</name>
<dbReference type="PANTHER" id="PTHR11528">
    <property type="entry name" value="HEAT SHOCK PROTEIN 90 FAMILY MEMBER"/>
    <property type="match status" value="1"/>
</dbReference>
<evidence type="ECO:0000256" key="1">
    <source>
        <dbReference type="ARBA" id="ARBA00008239"/>
    </source>
</evidence>
<gene>
    <name evidence="7" type="primary">HSP90</name>
    <name evidence="7" type="ORF">EHP00_809</name>
</gene>
<dbReference type="InterPro" id="IPR037196">
    <property type="entry name" value="HSP90_C"/>
</dbReference>
<dbReference type="GO" id="GO:0005524">
    <property type="term" value="F:ATP binding"/>
    <property type="evidence" value="ECO:0007669"/>
    <property type="project" value="UniProtKB-KW"/>
</dbReference>
<dbReference type="AlphaFoldDB" id="A0A1W0E7T2"/>
<feature type="binding site" evidence="5">
    <location>
        <begin position="108"/>
        <end position="109"/>
    </location>
    <ligand>
        <name>ATP</name>
        <dbReference type="ChEBI" id="CHEBI:30616"/>
    </ligand>
</feature>
<dbReference type="EMBL" id="MNPJ01000012">
    <property type="protein sequence ID" value="OQS55291.1"/>
    <property type="molecule type" value="Genomic_DNA"/>
</dbReference>
<evidence type="ECO:0000256" key="4">
    <source>
        <dbReference type="ARBA" id="ARBA00023186"/>
    </source>
</evidence>
<dbReference type="GO" id="GO:0051082">
    <property type="term" value="F:unfolded protein binding"/>
    <property type="evidence" value="ECO:0007669"/>
    <property type="project" value="InterPro"/>
</dbReference>
<feature type="compositionally biased region" description="Basic and acidic residues" evidence="6">
    <location>
        <begin position="242"/>
        <end position="256"/>
    </location>
</feature>
<dbReference type="GO" id="GO:0140662">
    <property type="term" value="F:ATP-dependent protein folding chaperone"/>
    <property type="evidence" value="ECO:0007669"/>
    <property type="project" value="InterPro"/>
</dbReference>